<evidence type="ECO:0000313" key="8">
    <source>
        <dbReference type="Proteomes" id="UP000325296"/>
    </source>
</evidence>
<gene>
    <name evidence="5" type="primary">rfaH</name>
    <name evidence="5" type="ORF">F1720_08930</name>
    <name evidence="6" type="ORF">SAMN04490181_2658</name>
</gene>
<dbReference type="InterPro" id="IPR036735">
    <property type="entry name" value="NGN_dom_sf"/>
</dbReference>
<organism evidence="5 8">
    <name type="scientific">Pseudomonas brenneri</name>
    <dbReference type="NCBI Taxonomy" id="129817"/>
    <lineage>
        <taxon>Bacteria</taxon>
        <taxon>Pseudomonadati</taxon>
        <taxon>Pseudomonadota</taxon>
        <taxon>Gammaproteobacteria</taxon>
        <taxon>Pseudomonadales</taxon>
        <taxon>Pseudomonadaceae</taxon>
        <taxon>Pseudomonas</taxon>
    </lineage>
</organism>
<proteinExistence type="predicted"/>
<keyword evidence="2" id="KW-0805">Transcription regulation</keyword>
<dbReference type="Gene3D" id="3.30.70.940">
    <property type="entry name" value="NusG, N-terminal domain"/>
    <property type="match status" value="1"/>
</dbReference>
<evidence type="ECO:0000259" key="4">
    <source>
        <dbReference type="SMART" id="SM00738"/>
    </source>
</evidence>
<dbReference type="NCBIfam" id="TIGR01955">
    <property type="entry name" value="RfaH"/>
    <property type="match status" value="1"/>
</dbReference>
<dbReference type="EMBL" id="LT629800">
    <property type="protein sequence ID" value="SDU98960.1"/>
    <property type="molecule type" value="Genomic_DNA"/>
</dbReference>
<dbReference type="AlphaFoldDB" id="A0A5B2UX15"/>
<dbReference type="NCBIfam" id="NF006534">
    <property type="entry name" value="PRK09014.1"/>
    <property type="match status" value="1"/>
</dbReference>
<keyword evidence="1" id="KW-0889">Transcription antitermination</keyword>
<dbReference type="PANTHER" id="PTHR30265">
    <property type="entry name" value="RHO-INTERACTING TRANSCRIPTION TERMINATION FACTOR NUSG"/>
    <property type="match status" value="1"/>
</dbReference>
<dbReference type="InterPro" id="IPR006645">
    <property type="entry name" value="NGN-like_dom"/>
</dbReference>
<accession>A0A5B2UX15</accession>
<dbReference type="Pfam" id="PF02357">
    <property type="entry name" value="NusG"/>
    <property type="match status" value="1"/>
</dbReference>
<feature type="domain" description="NusG-like N-terminal" evidence="4">
    <location>
        <begin position="1"/>
        <end position="99"/>
    </location>
</feature>
<reference evidence="6 7" key="1">
    <citation type="submission" date="2016-10" db="EMBL/GenBank/DDBJ databases">
        <authorList>
            <person name="Varghese N."/>
            <person name="Submissions S."/>
        </authorList>
    </citation>
    <scope>NUCLEOTIDE SEQUENCE [LARGE SCALE GENOMIC DNA]</scope>
    <source>
        <strain evidence="6 7">BS2771</strain>
    </source>
</reference>
<reference evidence="5 8" key="2">
    <citation type="submission" date="2019-09" db="EMBL/GenBank/DDBJ databases">
        <title>Draft genome sequence of Pseudomonas brenneri CCUG 51514(T).</title>
        <authorList>
            <person name="Tunovic T."/>
            <person name="Pineiro-Iglesias B."/>
            <person name="Unosson C."/>
            <person name="Inganas E."/>
            <person name="Ohlen M."/>
            <person name="Cardew S."/>
            <person name="Jensie-Markopoulos S."/>
            <person name="Salva-Serra F."/>
            <person name="Jaen-Luchoro D."/>
            <person name="Svensson-Stadler L."/>
            <person name="Chun J."/>
            <person name="Moore E."/>
        </authorList>
    </citation>
    <scope>NUCLEOTIDE SEQUENCE [LARGE SCALE GENOMIC DNA]</scope>
    <source>
        <strain evidence="5 8">CCUG 51514</strain>
    </source>
</reference>
<protein>
    <submittedName>
        <fullName evidence="5">Transcription/translation regulatory transformer protein RfaH</fullName>
    </submittedName>
    <submittedName>
        <fullName evidence="6">Transcriptional antiterminator RfaH</fullName>
    </submittedName>
</protein>
<dbReference type="GO" id="GO:0031564">
    <property type="term" value="P:transcription antitermination"/>
    <property type="evidence" value="ECO:0007669"/>
    <property type="project" value="UniProtKB-KW"/>
</dbReference>
<dbReference type="InterPro" id="IPR043425">
    <property type="entry name" value="NusG-like"/>
</dbReference>
<dbReference type="OrthoDB" id="9790639at2"/>
<keyword evidence="3" id="KW-0804">Transcription</keyword>
<dbReference type="EMBL" id="VUOL01000004">
    <property type="protein sequence ID" value="KAA2231321.1"/>
    <property type="molecule type" value="Genomic_DNA"/>
</dbReference>
<name>A0A5B2UX15_9PSED</name>
<keyword evidence="7" id="KW-1185">Reference proteome</keyword>
<evidence type="ECO:0000256" key="1">
    <source>
        <dbReference type="ARBA" id="ARBA00022814"/>
    </source>
</evidence>
<dbReference type="InterPro" id="IPR010215">
    <property type="entry name" value="Transcription_antiterm_RfaH"/>
</dbReference>
<dbReference type="Proteomes" id="UP000199620">
    <property type="component" value="Chromosome I"/>
</dbReference>
<dbReference type="SMART" id="SM00738">
    <property type="entry name" value="NGN"/>
    <property type="match status" value="1"/>
</dbReference>
<dbReference type="SUPFAM" id="SSF82679">
    <property type="entry name" value="N-utilization substance G protein NusG, N-terminal domain"/>
    <property type="match status" value="1"/>
</dbReference>
<evidence type="ECO:0000256" key="3">
    <source>
        <dbReference type="ARBA" id="ARBA00023163"/>
    </source>
</evidence>
<dbReference type="GO" id="GO:0006354">
    <property type="term" value="P:DNA-templated transcription elongation"/>
    <property type="evidence" value="ECO:0007669"/>
    <property type="project" value="InterPro"/>
</dbReference>
<dbReference type="PANTHER" id="PTHR30265:SF7">
    <property type="entry name" value="TRANSCRIPTION ANTITERMINATION PROTEIN RFAH"/>
    <property type="match status" value="1"/>
</dbReference>
<evidence type="ECO:0000313" key="5">
    <source>
        <dbReference type="EMBL" id="KAA2231321.1"/>
    </source>
</evidence>
<dbReference type="GO" id="GO:0005829">
    <property type="term" value="C:cytosol"/>
    <property type="evidence" value="ECO:0007669"/>
    <property type="project" value="TreeGrafter"/>
</dbReference>
<sequence>MSAWYLVQCKPRQDGRAEEHLTRQGYSCCRPMCDREKIVRGRRQVLSESLFPGYLFIQITDDAGWSPLRSTRGVSHVVKFGGKPLAVNDGLVSQFQSRDGVLSIAFQAGDKVRILDDGFAGVEAIFKAATGDERVVLLIKLLNRAQELTLPLKSVASY</sequence>
<dbReference type="Proteomes" id="UP000325296">
    <property type="component" value="Unassembled WGS sequence"/>
</dbReference>
<evidence type="ECO:0000313" key="6">
    <source>
        <dbReference type="EMBL" id="SDU98960.1"/>
    </source>
</evidence>
<dbReference type="CDD" id="cd09892">
    <property type="entry name" value="NGN_SP_RfaH"/>
    <property type="match status" value="1"/>
</dbReference>
<evidence type="ECO:0000313" key="7">
    <source>
        <dbReference type="Proteomes" id="UP000199620"/>
    </source>
</evidence>
<evidence type="ECO:0000256" key="2">
    <source>
        <dbReference type="ARBA" id="ARBA00023015"/>
    </source>
</evidence>